<evidence type="ECO:0000256" key="5">
    <source>
        <dbReference type="ARBA" id="ARBA00022519"/>
    </source>
</evidence>
<keyword evidence="6" id="KW-0812">Transmembrane</keyword>
<dbReference type="InterPro" id="IPR049031">
    <property type="entry name" value="T2SSK_SAM-like_1st"/>
</dbReference>
<dbReference type="InterPro" id="IPR038072">
    <property type="entry name" value="GspK_central_sf"/>
</dbReference>
<sequence length="305" mass="32716">MIAPQRGREGFILVAVLWLLGALATLALIYSAFISATATAVAGATDRVQTEAALRAAIEMTCFQRLNGGVQGTTNDRLDIRVGSVKISTSYRSEAARVDLNHASRELLSGLIASIGISPVLADAYASRIVGWRTRVSAGSIDDESENSLYRAAGLNYLPRHAPFPHVDELWLVHGIPKFVIARILPSVTIYNGRGSINVLEAAPQVIAALPKMTPERVQSILSARELNAADPSRVLTLAAAGGDTVAAEPSRAMRMTVQMTFDNGRQVKSEAVVFVRDDAGEACRVLNVRNDLDEEARVIAAAER</sequence>
<gene>
    <name evidence="11" type="ORF">HNR60_003333</name>
</gene>
<dbReference type="GO" id="GO:0005886">
    <property type="term" value="C:plasma membrane"/>
    <property type="evidence" value="ECO:0007669"/>
    <property type="project" value="UniProtKB-SubCell"/>
</dbReference>
<organism evidence="11 12">
    <name type="scientific">Rhodopseudomonas rhenobacensis</name>
    <dbReference type="NCBI Taxonomy" id="87461"/>
    <lineage>
        <taxon>Bacteria</taxon>
        <taxon>Pseudomonadati</taxon>
        <taxon>Pseudomonadota</taxon>
        <taxon>Alphaproteobacteria</taxon>
        <taxon>Hyphomicrobiales</taxon>
        <taxon>Nitrobacteraceae</taxon>
        <taxon>Rhodopseudomonas</taxon>
    </lineage>
</organism>
<evidence type="ECO:0000313" key="11">
    <source>
        <dbReference type="EMBL" id="MBB5048566.1"/>
    </source>
</evidence>
<evidence type="ECO:0000256" key="1">
    <source>
        <dbReference type="ARBA" id="ARBA00004533"/>
    </source>
</evidence>
<dbReference type="PANTHER" id="PTHR38831:SF2">
    <property type="entry name" value="TYPE II SECRETION SYSTEM PROTEIN K"/>
    <property type="match status" value="1"/>
</dbReference>
<dbReference type="SUPFAM" id="SSF158544">
    <property type="entry name" value="GspK insert domain-like"/>
    <property type="match status" value="1"/>
</dbReference>
<name>A0A7W7Z5T9_9BRAD</name>
<dbReference type="GO" id="GO:0009306">
    <property type="term" value="P:protein secretion"/>
    <property type="evidence" value="ECO:0007669"/>
    <property type="project" value="InterPro"/>
</dbReference>
<dbReference type="PANTHER" id="PTHR38831">
    <property type="entry name" value="TYPE II SECRETION SYSTEM PROTEIN K"/>
    <property type="match status" value="1"/>
</dbReference>
<dbReference type="Pfam" id="PF21687">
    <property type="entry name" value="T2SSK_1st"/>
    <property type="match status" value="1"/>
</dbReference>
<keyword evidence="4" id="KW-1003">Cell membrane</keyword>
<reference evidence="11 12" key="1">
    <citation type="submission" date="2020-08" db="EMBL/GenBank/DDBJ databases">
        <title>Genomic Encyclopedia of Type Strains, Phase IV (KMG-IV): sequencing the most valuable type-strain genomes for metagenomic binning, comparative biology and taxonomic classification.</title>
        <authorList>
            <person name="Goeker M."/>
        </authorList>
    </citation>
    <scope>NUCLEOTIDE SEQUENCE [LARGE SCALE GENOMIC DNA]</scope>
    <source>
        <strain evidence="11 12">DSM 12706</strain>
    </source>
</reference>
<comment type="subcellular location">
    <subcellularLocation>
        <location evidence="1">Cell inner membrane</location>
    </subcellularLocation>
</comment>
<evidence type="ECO:0000256" key="6">
    <source>
        <dbReference type="ARBA" id="ARBA00022692"/>
    </source>
</evidence>
<evidence type="ECO:0000259" key="10">
    <source>
        <dbReference type="Pfam" id="PF21687"/>
    </source>
</evidence>
<evidence type="ECO:0000256" key="7">
    <source>
        <dbReference type="ARBA" id="ARBA00022927"/>
    </source>
</evidence>
<proteinExistence type="inferred from homology"/>
<evidence type="ECO:0000256" key="4">
    <source>
        <dbReference type="ARBA" id="ARBA00022475"/>
    </source>
</evidence>
<dbReference type="Gene3D" id="1.10.40.60">
    <property type="entry name" value="EpsJ-like"/>
    <property type="match status" value="1"/>
</dbReference>
<keyword evidence="8" id="KW-1133">Transmembrane helix</keyword>
<keyword evidence="7" id="KW-0653">Protein transport</keyword>
<evidence type="ECO:0000256" key="3">
    <source>
        <dbReference type="ARBA" id="ARBA00022448"/>
    </source>
</evidence>
<evidence type="ECO:0000313" key="12">
    <source>
        <dbReference type="Proteomes" id="UP000542353"/>
    </source>
</evidence>
<keyword evidence="3" id="KW-0813">Transport</keyword>
<keyword evidence="5" id="KW-0997">Cell inner membrane</keyword>
<dbReference type="InterPro" id="IPR005628">
    <property type="entry name" value="GspK"/>
</dbReference>
<evidence type="ECO:0000256" key="8">
    <source>
        <dbReference type="ARBA" id="ARBA00022989"/>
    </source>
</evidence>
<keyword evidence="12" id="KW-1185">Reference proteome</keyword>
<dbReference type="Proteomes" id="UP000542353">
    <property type="component" value="Unassembled WGS sequence"/>
</dbReference>
<keyword evidence="9" id="KW-0472">Membrane</keyword>
<dbReference type="RefSeq" id="WP_184259410.1">
    <property type="nucleotide sequence ID" value="NZ_JACHIH010000022.1"/>
</dbReference>
<comment type="similarity">
    <text evidence="2">Belongs to the GSP K family.</text>
</comment>
<comment type="caution">
    <text evidence="11">The sequence shown here is derived from an EMBL/GenBank/DDBJ whole genome shotgun (WGS) entry which is preliminary data.</text>
</comment>
<evidence type="ECO:0000256" key="9">
    <source>
        <dbReference type="ARBA" id="ARBA00023136"/>
    </source>
</evidence>
<protein>
    <submittedName>
        <fullName evidence="11">General secretion pathway protein K</fullName>
    </submittedName>
</protein>
<evidence type="ECO:0000256" key="2">
    <source>
        <dbReference type="ARBA" id="ARBA00007246"/>
    </source>
</evidence>
<dbReference type="EMBL" id="JACHIH010000022">
    <property type="protein sequence ID" value="MBB5048566.1"/>
    <property type="molecule type" value="Genomic_DNA"/>
</dbReference>
<feature type="domain" description="T2SS protein K first SAM-like" evidence="10">
    <location>
        <begin position="101"/>
        <end position="191"/>
    </location>
</feature>
<dbReference type="AlphaFoldDB" id="A0A7W7Z5T9"/>
<accession>A0A7W7Z5T9</accession>